<feature type="domain" description="SANT and BTB" evidence="2">
    <location>
        <begin position="79"/>
        <end position="178"/>
    </location>
</feature>
<dbReference type="Proteomes" id="UP000593567">
    <property type="component" value="Unassembled WGS sequence"/>
</dbReference>
<dbReference type="AlphaFoldDB" id="A0A7J7J8U6"/>
<dbReference type="Gene3D" id="3.30.710.10">
    <property type="entry name" value="Potassium Channel Kv1.1, Chain A"/>
    <property type="match status" value="1"/>
</dbReference>
<feature type="region of interest" description="Disordered" evidence="1">
    <location>
        <begin position="608"/>
        <end position="628"/>
    </location>
</feature>
<dbReference type="InterPro" id="IPR011333">
    <property type="entry name" value="SKP1/BTB/POZ_sf"/>
</dbReference>
<feature type="compositionally biased region" description="Polar residues" evidence="1">
    <location>
        <begin position="58"/>
        <end position="70"/>
    </location>
</feature>
<keyword evidence="4" id="KW-1185">Reference proteome</keyword>
<dbReference type="InterPro" id="IPR021777">
    <property type="entry name" value="SANBR_BTB"/>
</dbReference>
<dbReference type="OrthoDB" id="550012at2759"/>
<name>A0A7J7J8U6_BUGNE</name>
<dbReference type="InterPro" id="IPR045902">
    <property type="entry name" value="SANBR-like"/>
</dbReference>
<dbReference type="PANTHER" id="PTHR20946:SF0">
    <property type="entry name" value="SANT AND BTB DOMAIN REGULATOR OF CLASS SWITCH RECOMBINATION"/>
    <property type="match status" value="1"/>
</dbReference>
<reference evidence="3" key="1">
    <citation type="submission" date="2020-06" db="EMBL/GenBank/DDBJ databases">
        <title>Draft genome of Bugula neritina, a colonial animal packing powerful symbionts and potential medicines.</title>
        <authorList>
            <person name="Rayko M."/>
        </authorList>
    </citation>
    <scope>NUCLEOTIDE SEQUENCE [LARGE SCALE GENOMIC DNA]</scope>
    <source>
        <strain evidence="3">Kwan_BN1</strain>
    </source>
</reference>
<comment type="caution">
    <text evidence="3">The sequence shown here is derived from an EMBL/GenBank/DDBJ whole genome shotgun (WGS) entry which is preliminary data.</text>
</comment>
<evidence type="ECO:0000313" key="3">
    <source>
        <dbReference type="EMBL" id="KAF6022669.1"/>
    </source>
</evidence>
<sequence length="628" mass="72219">MFPGTTPYQCQKRYKELKQEAADVPLLSLQKSNNVSNKSLQKEKATPKDDKLPKDNANMKSTPNSANSNLSDRDQGPTMVIHVCDEAKSLKQDFNCPRDLLVREMKYFAEYLSADSQRWEDVDISVHCDVQIFDWLMKYVKRGTKEHPHEPKLETTNVISILISSDFLKMDNLIEKCIVYCHRHMNAILATPCNMNCINDRLVTKIGALFSHNEVEELRDRKDKFRSKLFAKKVEKLFDCETLNASGDSPENASTLYKCKACEKLLTKTLEKKLPCIISRMLVNRQGELVYVHERDVSWDVNDFLVDLKQDLKGWREVYWRLWGIINWLYCSRCKRAFQCCELAGCLHHKDKAVFQADVMLGKLSGAVGTYLCCGERVIRFDPSEETQGCEVRDHIVEVEDSEEGQVTGNTVYEDLLAYRQAITVTVEPPKPSTLPMNVFANDEFVCGLRDDGIGMSKQPNMLKQPAKSSDSFQQPKLQALTHEIYEDESFSDRSDDEIGDDETKHRIPRHLKRKRTHVTVKPAAILVDGPQFRGHQRNKWDSSRSVRFNQDAQRQEDIIRQRDIINYLTKLRIGADKLDKYKQKEYAGGIYSKLEAQFRTNLAQTKANSISGPRSSRNKVNSVKTMF</sequence>
<feature type="compositionally biased region" description="Basic and acidic residues" evidence="1">
    <location>
        <begin position="40"/>
        <end position="54"/>
    </location>
</feature>
<dbReference type="EMBL" id="VXIV02002817">
    <property type="protein sequence ID" value="KAF6022669.1"/>
    <property type="molecule type" value="Genomic_DNA"/>
</dbReference>
<feature type="region of interest" description="Disordered" evidence="1">
    <location>
        <begin position="25"/>
        <end position="74"/>
    </location>
</feature>
<accession>A0A7J7J8U6</accession>
<dbReference type="Pfam" id="PF11822">
    <property type="entry name" value="BTB_SANBR"/>
    <property type="match status" value="1"/>
</dbReference>
<gene>
    <name evidence="3" type="ORF">EB796_019020</name>
</gene>
<feature type="compositionally biased region" description="Polar residues" evidence="1">
    <location>
        <begin position="29"/>
        <end position="39"/>
    </location>
</feature>
<evidence type="ECO:0000259" key="2">
    <source>
        <dbReference type="Pfam" id="PF11822"/>
    </source>
</evidence>
<protein>
    <submittedName>
        <fullName evidence="3">KIAA1841</fullName>
    </submittedName>
</protein>
<organism evidence="3 4">
    <name type="scientific">Bugula neritina</name>
    <name type="common">Brown bryozoan</name>
    <name type="synonym">Sertularia neritina</name>
    <dbReference type="NCBI Taxonomy" id="10212"/>
    <lineage>
        <taxon>Eukaryota</taxon>
        <taxon>Metazoa</taxon>
        <taxon>Spiralia</taxon>
        <taxon>Lophotrochozoa</taxon>
        <taxon>Bryozoa</taxon>
        <taxon>Gymnolaemata</taxon>
        <taxon>Cheilostomatida</taxon>
        <taxon>Flustrina</taxon>
        <taxon>Buguloidea</taxon>
        <taxon>Bugulidae</taxon>
        <taxon>Bugula</taxon>
    </lineage>
</organism>
<evidence type="ECO:0000256" key="1">
    <source>
        <dbReference type="SAM" id="MobiDB-lite"/>
    </source>
</evidence>
<evidence type="ECO:0000313" key="4">
    <source>
        <dbReference type="Proteomes" id="UP000593567"/>
    </source>
</evidence>
<proteinExistence type="predicted"/>
<dbReference type="PANTHER" id="PTHR20946">
    <property type="entry name" value="SANT AND BTB DOMAIN REGULATOR OF CLASS SWITCH RECOMBINATION"/>
    <property type="match status" value="1"/>
</dbReference>